<dbReference type="Proteomes" id="UP001321520">
    <property type="component" value="Chromosome"/>
</dbReference>
<protein>
    <submittedName>
        <fullName evidence="1">Uncharacterized protein</fullName>
    </submittedName>
</protein>
<reference evidence="1 2" key="1">
    <citation type="submission" date="2022-05" db="EMBL/GenBank/DDBJ databases">
        <title>Microbulbifer sp. nov., isolated from sponge.</title>
        <authorList>
            <person name="Gao L."/>
        </authorList>
    </citation>
    <scope>NUCLEOTIDE SEQUENCE [LARGE SCALE GENOMIC DNA]</scope>
    <source>
        <strain evidence="1 2">MI-G</strain>
    </source>
</reference>
<keyword evidence="2" id="KW-1185">Reference proteome</keyword>
<evidence type="ECO:0000313" key="2">
    <source>
        <dbReference type="Proteomes" id="UP001321520"/>
    </source>
</evidence>
<sequence>MKDISLRIFSAGTFFLCCYAWPVGFIYAHELTGNVAMEKRFFYQPPVYLDQSRHEDPSVSLGIEYYHNWDNNHQSLVSSLFYRYQDSGRKHFDIRELYWEGVSDIWELRLGFKKVFWGVLEFRHLVDIINQTDTHEGLDAESKLGQPMANLTLIKDWGTFDLFLLPYFRERSFANAEDRLRAPLRVDHSESTFESGAEEKHLDLALRYEHLIGDWEIGFSHFYGTNRDPSLILVKLPDSSPVLRPHYSVIHQTALDIQLTTGNTLFKFEGYHRAEDDSAFNTVGIGSEYTFVGVVESSIDVGVLAEYYYDDRGIEATTPFENDLAFGTRIVFNDYQTTSLIFGMVVDIKDNSRIYTIEGSRRISEYLSAELRAQIFSNTNIEEHSYSFRQDDYFEISVLYNF</sequence>
<evidence type="ECO:0000313" key="1">
    <source>
        <dbReference type="EMBL" id="WKD51563.1"/>
    </source>
</evidence>
<dbReference type="EMBL" id="CP098023">
    <property type="protein sequence ID" value="WKD51563.1"/>
    <property type="molecule type" value="Genomic_DNA"/>
</dbReference>
<name>A0ABY9EEW1_9GAMM</name>
<organism evidence="1 2">
    <name type="scientific">Microbulbifer spongiae</name>
    <dbReference type="NCBI Taxonomy" id="2944933"/>
    <lineage>
        <taxon>Bacteria</taxon>
        <taxon>Pseudomonadati</taxon>
        <taxon>Pseudomonadota</taxon>
        <taxon>Gammaproteobacteria</taxon>
        <taxon>Cellvibrionales</taxon>
        <taxon>Microbulbiferaceae</taxon>
        <taxon>Microbulbifer</taxon>
    </lineage>
</organism>
<gene>
    <name evidence="1" type="ORF">M8T91_09120</name>
</gene>
<accession>A0ABY9EEW1</accession>
<proteinExistence type="predicted"/>
<dbReference type="RefSeq" id="WP_301418952.1">
    <property type="nucleotide sequence ID" value="NZ_CP098023.1"/>
</dbReference>